<accession>A0A558EFG1</accession>
<dbReference type="Pfam" id="PF00950">
    <property type="entry name" value="ABC-3"/>
    <property type="match status" value="1"/>
</dbReference>
<comment type="similarity">
    <text evidence="2 6">Belongs to the ABC-3 integral membrane protein family.</text>
</comment>
<dbReference type="Gene3D" id="1.10.3470.10">
    <property type="entry name" value="ABC transporter involved in vitamin B12 uptake, BtuC"/>
    <property type="match status" value="1"/>
</dbReference>
<feature type="transmembrane region" description="Helical" evidence="7">
    <location>
        <begin position="195"/>
        <end position="217"/>
    </location>
</feature>
<dbReference type="Proteomes" id="UP000318349">
    <property type="component" value="Unassembled WGS sequence"/>
</dbReference>
<dbReference type="GO" id="GO:0043190">
    <property type="term" value="C:ATP-binding cassette (ABC) transporter complex"/>
    <property type="evidence" value="ECO:0007669"/>
    <property type="project" value="InterPro"/>
</dbReference>
<dbReference type="PANTHER" id="PTHR30477:SF13">
    <property type="entry name" value="IRON TRANSPORT SYSTEM MEMBRANE PROTEIN HI_0360-RELATED"/>
    <property type="match status" value="1"/>
</dbReference>
<feature type="transmembrane region" description="Helical" evidence="7">
    <location>
        <begin position="250"/>
        <end position="271"/>
    </location>
</feature>
<keyword evidence="3 6" id="KW-0812">Transmembrane</keyword>
<dbReference type="PANTHER" id="PTHR30477">
    <property type="entry name" value="ABC-TRANSPORTER METAL-BINDING PROTEIN"/>
    <property type="match status" value="1"/>
</dbReference>
<dbReference type="GO" id="GO:0010043">
    <property type="term" value="P:response to zinc ion"/>
    <property type="evidence" value="ECO:0007669"/>
    <property type="project" value="TreeGrafter"/>
</dbReference>
<feature type="transmembrane region" description="Helical" evidence="7">
    <location>
        <begin position="224"/>
        <end position="244"/>
    </location>
</feature>
<gene>
    <name evidence="8" type="ORF">FHP89_19415</name>
</gene>
<evidence type="ECO:0000313" key="8">
    <source>
        <dbReference type="EMBL" id="TVO72025.1"/>
    </source>
</evidence>
<keyword evidence="5 7" id="KW-0472">Membrane</keyword>
<evidence type="ECO:0000256" key="2">
    <source>
        <dbReference type="ARBA" id="ARBA00008034"/>
    </source>
</evidence>
<keyword evidence="4 7" id="KW-1133">Transmembrane helix</keyword>
<dbReference type="InterPro" id="IPR037294">
    <property type="entry name" value="ABC_BtuC-like"/>
</dbReference>
<feature type="transmembrane region" description="Helical" evidence="7">
    <location>
        <begin position="137"/>
        <end position="156"/>
    </location>
</feature>
<dbReference type="InterPro" id="IPR001626">
    <property type="entry name" value="ABC_TroCD"/>
</dbReference>
<feature type="transmembrane region" description="Helical" evidence="7">
    <location>
        <begin position="99"/>
        <end position="117"/>
    </location>
</feature>
<organism evidence="8 9">
    <name type="scientific">Denitromonas halophila</name>
    <dbReference type="NCBI Taxonomy" id="1629404"/>
    <lineage>
        <taxon>Bacteria</taxon>
        <taxon>Pseudomonadati</taxon>
        <taxon>Pseudomonadota</taxon>
        <taxon>Betaproteobacteria</taxon>
        <taxon>Rhodocyclales</taxon>
        <taxon>Zoogloeaceae</taxon>
        <taxon>Denitromonas</taxon>
    </lineage>
</organism>
<feature type="transmembrane region" description="Helical" evidence="7">
    <location>
        <begin position="67"/>
        <end position="87"/>
    </location>
</feature>
<feature type="transmembrane region" description="Helical" evidence="7">
    <location>
        <begin position="12"/>
        <end position="36"/>
    </location>
</feature>
<protein>
    <submittedName>
        <fullName evidence="8">Metal ABC transporter permease</fullName>
    </submittedName>
</protein>
<comment type="subcellular location">
    <subcellularLocation>
        <location evidence="6">Cell membrane</location>
        <topology evidence="6">Multi-pass membrane protein</topology>
    </subcellularLocation>
    <subcellularLocation>
        <location evidence="1">Membrane</location>
        <topology evidence="1">Multi-pass membrane protein</topology>
    </subcellularLocation>
</comment>
<evidence type="ECO:0000256" key="3">
    <source>
        <dbReference type="ARBA" id="ARBA00022692"/>
    </source>
</evidence>
<evidence type="ECO:0000256" key="1">
    <source>
        <dbReference type="ARBA" id="ARBA00004141"/>
    </source>
</evidence>
<feature type="transmembrane region" description="Helical" evidence="7">
    <location>
        <begin position="168"/>
        <end position="189"/>
    </location>
</feature>
<evidence type="ECO:0000256" key="7">
    <source>
        <dbReference type="SAM" id="Phobius"/>
    </source>
</evidence>
<dbReference type="EMBL" id="VMNI01000022">
    <property type="protein sequence ID" value="TVO72025.1"/>
    <property type="molecule type" value="Genomic_DNA"/>
</dbReference>
<feature type="transmembrane region" description="Helical" evidence="7">
    <location>
        <begin position="43"/>
        <end position="61"/>
    </location>
</feature>
<evidence type="ECO:0000256" key="4">
    <source>
        <dbReference type="ARBA" id="ARBA00022989"/>
    </source>
</evidence>
<name>A0A558EFG1_9RHOO</name>
<evidence type="ECO:0000313" key="9">
    <source>
        <dbReference type="Proteomes" id="UP000318349"/>
    </source>
</evidence>
<proteinExistence type="inferred from homology"/>
<comment type="caution">
    <text evidence="8">The sequence shown here is derived from an EMBL/GenBank/DDBJ whole genome shotgun (WGS) entry which is preliminary data.</text>
</comment>
<sequence length="284" mass="29351">MNWLIQPFEFEFMRGALAACVALSLGAAPIGVFMLLRRMSLMGDAISHAILPGAAIGYLVAGMSLGAMTLGGIVAGVAVALAAGAVARRSALREDASLAAFYLISLAIGVLLVSLRSRNVDLLHVLFGSVLSLDADTLMLIAGIATVSLFGLALLYRPLVIECADPAFLRQAGGPGAVAHMGFLLLAVLNLVAGFHALGTLMAVGIMVLPAATARLISDRLDAMLALAIVFALSGSLGGLLLSYHIDVPAGPSVVMSLGLIYLLVLMTSALRPRRHWHTGEATG</sequence>
<evidence type="ECO:0000256" key="5">
    <source>
        <dbReference type="ARBA" id="ARBA00023136"/>
    </source>
</evidence>
<dbReference type="GO" id="GO:0055085">
    <property type="term" value="P:transmembrane transport"/>
    <property type="evidence" value="ECO:0007669"/>
    <property type="project" value="InterPro"/>
</dbReference>
<reference evidence="8 9" key="1">
    <citation type="submission" date="2019-07" db="EMBL/GenBank/DDBJ databases">
        <title>The pathways for chlorine oxyanion respiration interact through the shared metabolite chlorate.</title>
        <authorList>
            <person name="Barnum T.P."/>
            <person name="Cheng Y."/>
            <person name="Hill K.A."/>
            <person name="Lucas L.N."/>
            <person name="Carlson H.K."/>
            <person name="Coates J.D."/>
        </authorList>
    </citation>
    <scope>NUCLEOTIDE SEQUENCE [LARGE SCALE GENOMIC DNA]</scope>
    <source>
        <strain evidence="8 9">SFB-1</strain>
    </source>
</reference>
<dbReference type="AlphaFoldDB" id="A0A558EFG1"/>
<dbReference type="SUPFAM" id="SSF81345">
    <property type="entry name" value="ABC transporter involved in vitamin B12 uptake, BtuC"/>
    <property type="match status" value="1"/>
</dbReference>
<evidence type="ECO:0000256" key="6">
    <source>
        <dbReference type="RuleBase" id="RU003943"/>
    </source>
</evidence>
<keyword evidence="6" id="KW-0813">Transport</keyword>